<keyword evidence="4 9" id="KW-1015">Disulfide bond</keyword>
<feature type="active site" description="Nucleophile" evidence="8">
    <location>
        <position position="35"/>
    </location>
</feature>
<dbReference type="InterPro" id="IPR013766">
    <property type="entry name" value="Thioredoxin_domain"/>
</dbReference>
<reference evidence="12" key="1">
    <citation type="submission" date="2017-09" db="EMBL/GenBank/DDBJ databases">
        <title>The Reconstruction of 2,631 Draft Metagenome-Assembled Genomes from the Global Oceans.</title>
        <authorList>
            <person name="Tully B.J."/>
            <person name="Graham E.D."/>
            <person name="Heidelberg J.F."/>
        </authorList>
    </citation>
    <scope>NUCLEOTIDE SEQUENCE [LARGE SCALE GENOMIC DNA]</scope>
</reference>
<evidence type="ECO:0000313" key="11">
    <source>
        <dbReference type="EMBL" id="MAH64658.1"/>
    </source>
</evidence>
<dbReference type="PROSITE" id="PS00194">
    <property type="entry name" value="THIOREDOXIN_1"/>
    <property type="match status" value="1"/>
</dbReference>
<protein>
    <recommendedName>
        <fullName evidence="6 7">Thioredoxin</fullName>
    </recommendedName>
</protein>
<feature type="active site" description="Nucleophile" evidence="8">
    <location>
        <position position="32"/>
    </location>
</feature>
<dbReference type="Pfam" id="PF00085">
    <property type="entry name" value="Thioredoxin"/>
    <property type="match status" value="1"/>
</dbReference>
<evidence type="ECO:0000256" key="2">
    <source>
        <dbReference type="ARBA" id="ARBA00022448"/>
    </source>
</evidence>
<dbReference type="PRINTS" id="PR00421">
    <property type="entry name" value="THIOREDOXIN"/>
</dbReference>
<dbReference type="GO" id="GO:0005829">
    <property type="term" value="C:cytosol"/>
    <property type="evidence" value="ECO:0007669"/>
    <property type="project" value="TreeGrafter"/>
</dbReference>
<dbReference type="GO" id="GO:0045454">
    <property type="term" value="P:cell redox homeostasis"/>
    <property type="evidence" value="ECO:0007669"/>
    <property type="project" value="TreeGrafter"/>
</dbReference>
<dbReference type="CDD" id="cd02947">
    <property type="entry name" value="TRX_family"/>
    <property type="match status" value="1"/>
</dbReference>
<feature type="site" description="Deprotonates C-terminal active site Cys" evidence="8">
    <location>
        <position position="26"/>
    </location>
</feature>
<name>A0A2D6YN82_9DELT</name>
<feature type="disulfide bond" description="Redox-active" evidence="9">
    <location>
        <begin position="32"/>
        <end position="35"/>
    </location>
</feature>
<evidence type="ECO:0000256" key="6">
    <source>
        <dbReference type="NCBIfam" id="TIGR01068"/>
    </source>
</evidence>
<dbReference type="Proteomes" id="UP000226525">
    <property type="component" value="Unassembled WGS sequence"/>
</dbReference>
<dbReference type="PROSITE" id="PS51352">
    <property type="entry name" value="THIOREDOXIN_2"/>
    <property type="match status" value="1"/>
</dbReference>
<dbReference type="InterPro" id="IPR017937">
    <property type="entry name" value="Thioredoxin_CS"/>
</dbReference>
<feature type="site" description="Contributes to redox potential value" evidence="8">
    <location>
        <position position="34"/>
    </location>
</feature>
<dbReference type="EMBL" id="NZEX01000178">
    <property type="protein sequence ID" value="MAH64658.1"/>
    <property type="molecule type" value="Genomic_DNA"/>
</dbReference>
<dbReference type="Gene3D" id="3.40.30.10">
    <property type="entry name" value="Glutaredoxin"/>
    <property type="match status" value="1"/>
</dbReference>
<evidence type="ECO:0000256" key="8">
    <source>
        <dbReference type="PIRSR" id="PIRSR000077-1"/>
    </source>
</evidence>
<dbReference type="GO" id="GO:0015035">
    <property type="term" value="F:protein-disulfide reductase activity"/>
    <property type="evidence" value="ECO:0007669"/>
    <property type="project" value="UniProtKB-UniRule"/>
</dbReference>
<evidence type="ECO:0000256" key="4">
    <source>
        <dbReference type="ARBA" id="ARBA00023157"/>
    </source>
</evidence>
<dbReference type="FunFam" id="3.40.30.10:FF:000001">
    <property type="entry name" value="Thioredoxin"/>
    <property type="match status" value="1"/>
</dbReference>
<dbReference type="PANTHER" id="PTHR45663:SF11">
    <property type="entry name" value="GEO12009P1"/>
    <property type="match status" value="1"/>
</dbReference>
<keyword evidence="3" id="KW-0249">Electron transport</keyword>
<comment type="similarity">
    <text evidence="1 7">Belongs to the thioredoxin family.</text>
</comment>
<evidence type="ECO:0000313" key="12">
    <source>
        <dbReference type="Proteomes" id="UP000226525"/>
    </source>
</evidence>
<sequence length="109" mass="11869">MASEKVVHLTDDSFDEQTGSGYVMIDFWAEWCGPCRALAPVIDSIAESHSEQIKVCKLDVDSNQRAAVRFGVRGIPTVIMMKDGKLVDQVVGNDPGKIRSMAEKAVEAA</sequence>
<keyword evidence="5 9" id="KW-0676">Redox-active center</keyword>
<dbReference type="InterPro" id="IPR005746">
    <property type="entry name" value="Thioredoxin"/>
</dbReference>
<evidence type="ECO:0000259" key="10">
    <source>
        <dbReference type="PROSITE" id="PS51352"/>
    </source>
</evidence>
<dbReference type="PIRSF" id="PIRSF000077">
    <property type="entry name" value="Thioredoxin"/>
    <property type="match status" value="1"/>
</dbReference>
<gene>
    <name evidence="11" type="primary">trxA</name>
    <name evidence="11" type="ORF">CMN54_14695</name>
</gene>
<dbReference type="InterPro" id="IPR036249">
    <property type="entry name" value="Thioredoxin-like_sf"/>
</dbReference>
<proteinExistence type="inferred from homology"/>
<feature type="site" description="Contributes to redox potential value" evidence="8">
    <location>
        <position position="33"/>
    </location>
</feature>
<dbReference type="PANTHER" id="PTHR45663">
    <property type="entry name" value="GEO12009P1"/>
    <property type="match status" value="1"/>
</dbReference>
<keyword evidence="2" id="KW-0813">Transport</keyword>
<evidence type="ECO:0000256" key="3">
    <source>
        <dbReference type="ARBA" id="ARBA00022982"/>
    </source>
</evidence>
<evidence type="ECO:0000256" key="7">
    <source>
        <dbReference type="PIRNR" id="PIRNR000077"/>
    </source>
</evidence>
<evidence type="ECO:0000256" key="5">
    <source>
        <dbReference type="ARBA" id="ARBA00023284"/>
    </source>
</evidence>
<organism evidence="11 12">
    <name type="scientific">SAR324 cluster bacterium</name>
    <dbReference type="NCBI Taxonomy" id="2024889"/>
    <lineage>
        <taxon>Bacteria</taxon>
        <taxon>Deltaproteobacteria</taxon>
        <taxon>SAR324 cluster</taxon>
    </lineage>
</organism>
<comment type="caution">
    <text evidence="11">The sequence shown here is derived from an EMBL/GenBank/DDBJ whole genome shotgun (WGS) entry which is preliminary data.</text>
</comment>
<dbReference type="SUPFAM" id="SSF52833">
    <property type="entry name" value="Thioredoxin-like"/>
    <property type="match status" value="1"/>
</dbReference>
<dbReference type="NCBIfam" id="TIGR01068">
    <property type="entry name" value="thioredoxin"/>
    <property type="match status" value="1"/>
</dbReference>
<accession>A0A2D6YN82</accession>
<dbReference type="AlphaFoldDB" id="A0A2D6YN82"/>
<feature type="domain" description="Thioredoxin" evidence="10">
    <location>
        <begin position="1"/>
        <end position="109"/>
    </location>
</feature>
<evidence type="ECO:0000256" key="1">
    <source>
        <dbReference type="ARBA" id="ARBA00008987"/>
    </source>
</evidence>
<evidence type="ECO:0000256" key="9">
    <source>
        <dbReference type="PIRSR" id="PIRSR000077-4"/>
    </source>
</evidence>